<keyword evidence="4" id="KW-0560">Oxidoreductase</keyword>
<dbReference type="InterPro" id="IPR003819">
    <property type="entry name" value="TauD/TfdA-like"/>
</dbReference>
<name>A0A4R6QJX4_9BURK</name>
<dbReference type="PANTHER" id="PTHR43779">
    <property type="entry name" value="DIOXYGENASE RV0097-RELATED"/>
    <property type="match status" value="1"/>
</dbReference>
<evidence type="ECO:0000256" key="2">
    <source>
        <dbReference type="ARBA" id="ARBA00022723"/>
    </source>
</evidence>
<dbReference type="SUPFAM" id="SSF51197">
    <property type="entry name" value="Clavaminate synthase-like"/>
    <property type="match status" value="1"/>
</dbReference>
<evidence type="ECO:0000256" key="4">
    <source>
        <dbReference type="ARBA" id="ARBA00023002"/>
    </source>
</evidence>
<reference evidence="7 8" key="1">
    <citation type="submission" date="2019-03" db="EMBL/GenBank/DDBJ databases">
        <title>Genomic Encyclopedia of Type Strains, Phase IV (KMG-IV): sequencing the most valuable type-strain genomes for metagenomic binning, comparative biology and taxonomic classification.</title>
        <authorList>
            <person name="Goeker M."/>
        </authorList>
    </citation>
    <scope>NUCLEOTIDE SEQUENCE [LARGE SCALE GENOMIC DNA]</scope>
    <source>
        <strain evidence="7 8">DSM 16998</strain>
    </source>
</reference>
<dbReference type="InterPro" id="IPR042098">
    <property type="entry name" value="TauD-like_sf"/>
</dbReference>
<keyword evidence="5" id="KW-0408">Iron</keyword>
<evidence type="ECO:0000256" key="3">
    <source>
        <dbReference type="ARBA" id="ARBA00022964"/>
    </source>
</evidence>
<dbReference type="AlphaFoldDB" id="A0A4R6QJX4"/>
<evidence type="ECO:0000313" key="7">
    <source>
        <dbReference type="EMBL" id="TDP62061.1"/>
    </source>
</evidence>
<dbReference type="InterPro" id="IPR051178">
    <property type="entry name" value="TfdA_dioxygenase"/>
</dbReference>
<dbReference type="FunCoup" id="A0A4R6QJX4">
    <property type="interactions" value="357"/>
</dbReference>
<comment type="caution">
    <text evidence="7">The sequence shown here is derived from an EMBL/GenBank/DDBJ whole genome shotgun (WGS) entry which is preliminary data.</text>
</comment>
<keyword evidence="2" id="KW-0479">Metal-binding</keyword>
<dbReference type="PANTHER" id="PTHR43779:SF3">
    <property type="entry name" value="(3R)-3-[(CARBOXYMETHYL)AMINO]FATTY ACID OXYGENASE_DECARBOXYLASE"/>
    <property type="match status" value="1"/>
</dbReference>
<gene>
    <name evidence="7" type="ORF">DES47_10941</name>
</gene>
<dbReference type="Proteomes" id="UP000295361">
    <property type="component" value="Unassembled WGS sequence"/>
</dbReference>
<keyword evidence="8" id="KW-1185">Reference proteome</keyword>
<dbReference type="InParanoid" id="A0A4R6QJX4"/>
<evidence type="ECO:0000256" key="1">
    <source>
        <dbReference type="ARBA" id="ARBA00005896"/>
    </source>
</evidence>
<comment type="similarity">
    <text evidence="1">Belongs to the TfdA dioxygenase family.</text>
</comment>
<evidence type="ECO:0000256" key="5">
    <source>
        <dbReference type="ARBA" id="ARBA00023004"/>
    </source>
</evidence>
<feature type="domain" description="TauD/TfdA-like" evidence="6">
    <location>
        <begin position="22"/>
        <end position="244"/>
    </location>
</feature>
<organism evidence="7 8">
    <name type="scientific">Roseateles toxinivorans</name>
    <dbReference type="NCBI Taxonomy" id="270368"/>
    <lineage>
        <taxon>Bacteria</taxon>
        <taxon>Pseudomonadati</taxon>
        <taxon>Pseudomonadota</taxon>
        <taxon>Betaproteobacteria</taxon>
        <taxon>Burkholderiales</taxon>
        <taxon>Sphaerotilaceae</taxon>
        <taxon>Roseateles</taxon>
    </lineage>
</organism>
<dbReference type="GO" id="GO:0046872">
    <property type="term" value="F:metal ion binding"/>
    <property type="evidence" value="ECO:0007669"/>
    <property type="project" value="UniProtKB-KW"/>
</dbReference>
<protein>
    <submittedName>
        <fullName evidence="7">Alpha-ketoglutarate-dependent taurine dioxygenase</fullName>
    </submittedName>
</protein>
<evidence type="ECO:0000259" key="6">
    <source>
        <dbReference type="Pfam" id="PF02668"/>
    </source>
</evidence>
<accession>A0A4R6QJX4</accession>
<evidence type="ECO:0000313" key="8">
    <source>
        <dbReference type="Proteomes" id="UP000295361"/>
    </source>
</evidence>
<dbReference type="GO" id="GO:0016706">
    <property type="term" value="F:2-oxoglutarate-dependent dioxygenase activity"/>
    <property type="evidence" value="ECO:0007669"/>
    <property type="project" value="UniProtKB-ARBA"/>
</dbReference>
<dbReference type="EMBL" id="SNXS01000009">
    <property type="protein sequence ID" value="TDP62061.1"/>
    <property type="molecule type" value="Genomic_DNA"/>
</dbReference>
<dbReference type="Gene3D" id="3.60.130.10">
    <property type="entry name" value="Clavaminate synthase-like"/>
    <property type="match status" value="1"/>
</dbReference>
<dbReference type="Pfam" id="PF02668">
    <property type="entry name" value="TauD"/>
    <property type="match status" value="1"/>
</dbReference>
<sequence length="255" mass="28198">MSALPNRSNELCASIPYSAEIRMDWHDAADLALALRRLMASHDLVVIRAAAIDDAQLTDIGRQLGSGCSEVKRFVVEGPTGSIGQSRWHHVGNLVDGKPCDLTLMSVREFPSQDGEFELVSNRRSWRALEPAVQERLRGLNVEHDFTSVRHTTARADDPSRKGMLQLVWDAADPHVVLGFHAAQVIGMTTASSKALLEALMTAATLPQHVYRHAWQAGDLIAWRNLPLMHRSRGFNVPGRRVIHEVQVRDIAPGA</sequence>
<proteinExistence type="inferred from homology"/>
<keyword evidence="3 7" id="KW-0223">Dioxygenase</keyword>